<organism evidence="5">
    <name type="scientific">uncultured Desulfovibrio sp</name>
    <dbReference type="NCBI Taxonomy" id="167968"/>
    <lineage>
        <taxon>Bacteria</taxon>
        <taxon>Pseudomonadati</taxon>
        <taxon>Thermodesulfobacteriota</taxon>
        <taxon>Desulfovibrionia</taxon>
        <taxon>Desulfovibrionales</taxon>
        <taxon>Desulfovibrionaceae</taxon>
        <taxon>Desulfovibrio</taxon>
        <taxon>environmental samples</taxon>
    </lineage>
</organism>
<dbReference type="EMBL" id="FLUP01000001">
    <property type="protein sequence ID" value="SBV94957.1"/>
    <property type="molecule type" value="Genomic_DNA"/>
</dbReference>
<keyword evidence="3" id="KW-0456">Lyase</keyword>
<dbReference type="PANTHER" id="PTHR30502">
    <property type="entry name" value="2-KETO-3-DEOXY-L-RHAMNONATE ALDOLASE"/>
    <property type="match status" value="1"/>
</dbReference>
<reference evidence="5" key="1">
    <citation type="submission" date="2016-04" db="EMBL/GenBank/DDBJ databases">
        <authorList>
            <person name="Evans L.H."/>
            <person name="Alamgir A."/>
            <person name="Owens N."/>
            <person name="Weber N.D."/>
            <person name="Virtaneva K."/>
            <person name="Barbian K."/>
            <person name="Babar A."/>
            <person name="Rosenke K."/>
        </authorList>
    </citation>
    <scope>NUCLEOTIDE SEQUENCE</scope>
    <source>
        <strain evidence="5">92-2</strain>
    </source>
</reference>
<name>A0A212J6A9_9BACT</name>
<dbReference type="InterPro" id="IPR015813">
    <property type="entry name" value="Pyrv/PenolPyrv_kinase-like_dom"/>
</dbReference>
<dbReference type="AlphaFoldDB" id="A0A212J6A9"/>
<sequence>MALDGQYEVSAVALDSKCGGFASIGFVFPLAAGPLAVLRTVDAGRIVEDVCRNLQPCGGMPLDMTVHEIRARLAADKATVGTWLQLPSPDVAELMARAGYDWVAVDMEHGSFGRTGLPDVFRAIECGGAAPFARLGEASKTQIKAALEAGAQGLIFPMIESRAQLDRAIDLSVYPGQDTWRAAGETAPEYRGVGYCRANVFGKNFDEYRASRAPEIFLVAQIEHIRAVENLEAILAHPRLDAIMVGPYDLSGSMGLTGQFDHPDFKAAMARIAQGCAKAGARMGLHIVQPDPAELARQIAAGSRFIAYGIDSVFLWRAAERPNSGE</sequence>
<evidence type="ECO:0000256" key="1">
    <source>
        <dbReference type="ARBA" id="ARBA00005568"/>
    </source>
</evidence>
<dbReference type="GO" id="GO:0046872">
    <property type="term" value="F:metal ion binding"/>
    <property type="evidence" value="ECO:0007669"/>
    <property type="project" value="UniProtKB-KW"/>
</dbReference>
<dbReference type="InterPro" id="IPR050251">
    <property type="entry name" value="HpcH-HpaI_aldolase"/>
</dbReference>
<dbReference type="PANTHER" id="PTHR30502:SF0">
    <property type="entry name" value="PHOSPHOENOLPYRUVATE CARBOXYLASE FAMILY PROTEIN"/>
    <property type="match status" value="1"/>
</dbReference>
<protein>
    <submittedName>
        <fullName evidence="5">HpcH/HpaI aldolase</fullName>
    </submittedName>
</protein>
<evidence type="ECO:0000256" key="2">
    <source>
        <dbReference type="ARBA" id="ARBA00022723"/>
    </source>
</evidence>
<dbReference type="SUPFAM" id="SSF51621">
    <property type="entry name" value="Phosphoenolpyruvate/pyruvate domain"/>
    <property type="match status" value="1"/>
</dbReference>
<keyword evidence="2" id="KW-0479">Metal-binding</keyword>
<dbReference type="InterPro" id="IPR005000">
    <property type="entry name" value="Aldolase/citrate-lyase_domain"/>
</dbReference>
<accession>A0A212J6A9</accession>
<proteinExistence type="inferred from homology"/>
<dbReference type="GO" id="GO:0005737">
    <property type="term" value="C:cytoplasm"/>
    <property type="evidence" value="ECO:0007669"/>
    <property type="project" value="TreeGrafter"/>
</dbReference>
<dbReference type="InterPro" id="IPR040442">
    <property type="entry name" value="Pyrv_kinase-like_dom_sf"/>
</dbReference>
<dbReference type="Gene3D" id="3.20.20.60">
    <property type="entry name" value="Phosphoenolpyruvate-binding domains"/>
    <property type="match status" value="1"/>
</dbReference>
<comment type="similarity">
    <text evidence="1">Belongs to the HpcH/HpaI aldolase family.</text>
</comment>
<dbReference type="Pfam" id="PF03328">
    <property type="entry name" value="HpcH_HpaI"/>
    <property type="match status" value="1"/>
</dbReference>
<evidence type="ECO:0000259" key="4">
    <source>
        <dbReference type="Pfam" id="PF03328"/>
    </source>
</evidence>
<evidence type="ECO:0000256" key="3">
    <source>
        <dbReference type="ARBA" id="ARBA00023239"/>
    </source>
</evidence>
<gene>
    <name evidence="5" type="ORF">KM92DES2_10597</name>
</gene>
<evidence type="ECO:0000313" key="5">
    <source>
        <dbReference type="EMBL" id="SBV94957.1"/>
    </source>
</evidence>
<feature type="domain" description="HpcH/HpaI aldolase/citrate lyase" evidence="4">
    <location>
        <begin position="81"/>
        <end position="313"/>
    </location>
</feature>
<dbReference type="GO" id="GO:0016832">
    <property type="term" value="F:aldehyde-lyase activity"/>
    <property type="evidence" value="ECO:0007669"/>
    <property type="project" value="TreeGrafter"/>
</dbReference>